<keyword evidence="2" id="KW-1185">Reference proteome</keyword>
<dbReference type="EMBL" id="JBGNUJ010000010">
    <property type="protein sequence ID" value="KAL3954947.1"/>
    <property type="molecule type" value="Genomic_DNA"/>
</dbReference>
<name>A0ACC4DGL0_PURLI</name>
<reference evidence="1" key="1">
    <citation type="submission" date="2024-12" db="EMBL/GenBank/DDBJ databases">
        <title>Comparative genomics and development of molecular markers within Purpureocillium lilacinum and among Purpureocillium species.</title>
        <authorList>
            <person name="Yeh Z.-Y."/>
            <person name="Ni N.-T."/>
            <person name="Lo P.-H."/>
            <person name="Mushyakhwo K."/>
            <person name="Lin C.-F."/>
            <person name="Nai Y.-S."/>
        </authorList>
    </citation>
    <scope>NUCLEOTIDE SEQUENCE</scope>
    <source>
        <strain evidence="1">NCHU-NPUST-175</strain>
    </source>
</reference>
<organism evidence="1 2">
    <name type="scientific">Purpureocillium lilacinum</name>
    <name type="common">Paecilomyces lilacinus</name>
    <dbReference type="NCBI Taxonomy" id="33203"/>
    <lineage>
        <taxon>Eukaryota</taxon>
        <taxon>Fungi</taxon>
        <taxon>Dikarya</taxon>
        <taxon>Ascomycota</taxon>
        <taxon>Pezizomycotina</taxon>
        <taxon>Sordariomycetes</taxon>
        <taxon>Hypocreomycetidae</taxon>
        <taxon>Hypocreales</taxon>
        <taxon>Ophiocordycipitaceae</taxon>
        <taxon>Purpureocillium</taxon>
    </lineage>
</organism>
<protein>
    <submittedName>
        <fullName evidence="1">Uncharacterized protein</fullName>
    </submittedName>
</protein>
<gene>
    <name evidence="1" type="ORF">ACCO45_010510</name>
</gene>
<accession>A0ACC4DGL0</accession>
<sequence length="78" mass="7884">MHAPSQRQKPCRNGGMAKCHPLEAATVGPKAAPMPLRGTSIDGPGGACSFLERRGPPNAPYVAPSGGPFAPPAAKPPT</sequence>
<evidence type="ECO:0000313" key="1">
    <source>
        <dbReference type="EMBL" id="KAL3954947.1"/>
    </source>
</evidence>
<proteinExistence type="predicted"/>
<comment type="caution">
    <text evidence="1">The sequence shown here is derived from an EMBL/GenBank/DDBJ whole genome shotgun (WGS) entry which is preliminary data.</text>
</comment>
<dbReference type="Proteomes" id="UP001638806">
    <property type="component" value="Unassembled WGS sequence"/>
</dbReference>
<evidence type="ECO:0000313" key="2">
    <source>
        <dbReference type="Proteomes" id="UP001638806"/>
    </source>
</evidence>